<dbReference type="Gene3D" id="1.10.10.60">
    <property type="entry name" value="Homeodomain-like"/>
    <property type="match status" value="1"/>
</dbReference>
<evidence type="ECO:0000259" key="4">
    <source>
        <dbReference type="Pfam" id="PF02954"/>
    </source>
</evidence>
<protein>
    <recommendedName>
        <fullName evidence="3">Putative Fis-like DNA-binding protein</fullName>
    </recommendedName>
</protein>
<dbReference type="Pfam" id="PF02954">
    <property type="entry name" value="HTH_8"/>
    <property type="match status" value="1"/>
</dbReference>
<dbReference type="RefSeq" id="WP_218140390.1">
    <property type="nucleotide sequence ID" value="NZ_FOAA01000003.1"/>
</dbReference>
<dbReference type="PANTHER" id="PTHR47918:SF1">
    <property type="entry name" value="DNA-BINDING PROTEIN FIS"/>
    <property type="match status" value="1"/>
</dbReference>
<dbReference type="EMBL" id="FOAA01000003">
    <property type="protein sequence ID" value="SEK63009.1"/>
    <property type="molecule type" value="Genomic_DNA"/>
</dbReference>
<evidence type="ECO:0000256" key="2">
    <source>
        <dbReference type="ARBA" id="ARBA00023125"/>
    </source>
</evidence>
<dbReference type="Proteomes" id="UP000199256">
    <property type="component" value="Unassembled WGS sequence"/>
</dbReference>
<feature type="domain" description="DNA binding HTH" evidence="4">
    <location>
        <begin position="43"/>
        <end position="83"/>
    </location>
</feature>
<dbReference type="InterPro" id="IPR005412">
    <property type="entry name" value="Fis_DNA-bd"/>
</dbReference>
<dbReference type="InterPro" id="IPR050207">
    <property type="entry name" value="Trans_regulatory_Fis"/>
</dbReference>
<reference evidence="6" key="1">
    <citation type="submission" date="2016-10" db="EMBL/GenBank/DDBJ databases">
        <authorList>
            <person name="Varghese N."/>
            <person name="Submissions S."/>
        </authorList>
    </citation>
    <scope>NUCLEOTIDE SEQUENCE [LARGE SCALE GENOMIC DNA]</scope>
    <source>
        <strain evidence="6">DSM 241</strain>
    </source>
</reference>
<dbReference type="PRINTS" id="PR01591">
    <property type="entry name" value="DNABINDNGFIS"/>
</dbReference>
<organism evidence="5 6">
    <name type="scientific">Ectothiorhodospira marina</name>
    <dbReference type="NCBI Taxonomy" id="1396821"/>
    <lineage>
        <taxon>Bacteria</taxon>
        <taxon>Pseudomonadati</taxon>
        <taxon>Pseudomonadota</taxon>
        <taxon>Gammaproteobacteria</taxon>
        <taxon>Chromatiales</taxon>
        <taxon>Ectothiorhodospiraceae</taxon>
        <taxon>Ectothiorhodospira</taxon>
    </lineage>
</organism>
<dbReference type="GO" id="GO:0006355">
    <property type="term" value="P:regulation of DNA-templated transcription"/>
    <property type="evidence" value="ECO:0007669"/>
    <property type="project" value="InterPro"/>
</dbReference>
<evidence type="ECO:0000256" key="1">
    <source>
        <dbReference type="ARBA" id="ARBA00008559"/>
    </source>
</evidence>
<dbReference type="PIRSF" id="PIRSF002097">
    <property type="entry name" value="DNA-binding_Fis"/>
    <property type="match status" value="1"/>
</dbReference>
<keyword evidence="6" id="KW-1185">Reference proteome</keyword>
<dbReference type="PANTHER" id="PTHR47918">
    <property type="entry name" value="DNA-BINDING PROTEIN FIS"/>
    <property type="match status" value="1"/>
</dbReference>
<evidence type="ECO:0000256" key="3">
    <source>
        <dbReference type="ARBA" id="ARBA00029540"/>
    </source>
</evidence>
<name>A0A1H7IKL5_9GAMM</name>
<evidence type="ECO:0000313" key="6">
    <source>
        <dbReference type="Proteomes" id="UP000199256"/>
    </source>
</evidence>
<dbReference type="PRINTS" id="PR01590">
    <property type="entry name" value="HTHFIS"/>
</dbReference>
<accession>A0A1H7IKL5</accession>
<dbReference type="NCBIfam" id="NF001659">
    <property type="entry name" value="PRK00430.1"/>
    <property type="match status" value="1"/>
</dbReference>
<dbReference type="STRING" id="1396821.SAMN05444515_103184"/>
<dbReference type="SUPFAM" id="SSF46689">
    <property type="entry name" value="Homeodomain-like"/>
    <property type="match status" value="1"/>
</dbReference>
<sequence>MNQPIMESTQEGETLAAAVEQALTEYFAKLDGHEPDNLYRMVIEEVERPLLECVLRHCDGNQSRAAHYLGMNRGTLRKKLRQYELG</sequence>
<keyword evidence="2" id="KW-0238">DNA-binding</keyword>
<gene>
    <name evidence="5" type="ORF">SAMN05444515_103184</name>
</gene>
<dbReference type="InterPro" id="IPR009057">
    <property type="entry name" value="Homeodomain-like_sf"/>
</dbReference>
<dbReference type="InterPro" id="IPR002197">
    <property type="entry name" value="HTH_Fis"/>
</dbReference>
<evidence type="ECO:0000313" key="5">
    <source>
        <dbReference type="EMBL" id="SEK63009.1"/>
    </source>
</evidence>
<dbReference type="GO" id="GO:0043565">
    <property type="term" value="F:sequence-specific DNA binding"/>
    <property type="evidence" value="ECO:0007669"/>
    <property type="project" value="InterPro"/>
</dbReference>
<comment type="similarity">
    <text evidence="1">Belongs to the transcriptional regulatory Fis family.</text>
</comment>
<proteinExistence type="inferred from homology"/>
<dbReference type="AlphaFoldDB" id="A0A1H7IKL5"/>